<accession>A0A0F9SA67</accession>
<dbReference type="InterPro" id="IPR013783">
    <property type="entry name" value="Ig-like_fold"/>
</dbReference>
<gene>
    <name evidence="1" type="ORF">LCGC14_0478100</name>
</gene>
<name>A0A0F9SA67_9ZZZZ</name>
<reference evidence="1" key="1">
    <citation type="journal article" date="2015" name="Nature">
        <title>Complex archaea that bridge the gap between prokaryotes and eukaryotes.</title>
        <authorList>
            <person name="Spang A."/>
            <person name="Saw J.H."/>
            <person name="Jorgensen S.L."/>
            <person name="Zaremba-Niedzwiedzka K."/>
            <person name="Martijn J."/>
            <person name="Lind A.E."/>
            <person name="van Eijk R."/>
            <person name="Schleper C."/>
            <person name="Guy L."/>
            <person name="Ettema T.J."/>
        </authorList>
    </citation>
    <scope>NUCLEOTIDE SEQUENCE</scope>
</reference>
<protein>
    <submittedName>
        <fullName evidence="1">Uncharacterized protein</fullName>
    </submittedName>
</protein>
<evidence type="ECO:0000313" key="1">
    <source>
        <dbReference type="EMBL" id="KKN65765.1"/>
    </source>
</evidence>
<dbReference type="Gene3D" id="2.60.40.10">
    <property type="entry name" value="Immunoglobulins"/>
    <property type="match status" value="1"/>
</dbReference>
<comment type="caution">
    <text evidence="1">The sequence shown here is derived from an EMBL/GenBank/DDBJ whole genome shotgun (WGS) entry which is preliminary data.</text>
</comment>
<dbReference type="EMBL" id="LAZR01000516">
    <property type="protein sequence ID" value="KKN65765.1"/>
    <property type="molecule type" value="Genomic_DNA"/>
</dbReference>
<organism evidence="1">
    <name type="scientific">marine sediment metagenome</name>
    <dbReference type="NCBI Taxonomy" id="412755"/>
    <lineage>
        <taxon>unclassified sequences</taxon>
        <taxon>metagenomes</taxon>
        <taxon>ecological metagenomes</taxon>
    </lineage>
</organism>
<dbReference type="AlphaFoldDB" id="A0A0F9SA67"/>
<proteinExistence type="predicted"/>
<sequence length="477" mass="52142">MTLQSHNNRIANLVQTFRRDDPRLADILEFIAGDLHEVITTVSPIQELLEITLETGDQPPADVSAAVVVFLDRAILIAWAPVTGAQFYEIREGATWDAATFVLKTPSLSAALEPRTANTYNMLIKAIASNGLYSDAAFAFDIVIEGIDAPSMTAQVIDNNVLLYWTIPTTVFKIDYYIVYRDTVEFARISGNFLTRFEVLPGTYLYEVEAIDIAGTVSAKGSISASVRQPPDYVLEGEYLPDFSLGTIINGKVDASGALIVCIDVAETIAAHFTSESYLDPEDQVTGGWARWIQENLITGSYEEKKDFAPDAPNAPLENTIVNVTYVKEQFAGCSDVAVVVQMNVSDDDAAWAGWTEGASQFFESFRYLKFKLEFTGANDDAMVAISSLKVALNIKKEVDSGVMTADKTDGSGTPVSFTKAFKDVDSVTAETDDVQPMTAIVNFTDVPNPTGFVVYVFDTKGQRVDATVYWKARGVV</sequence>